<organism evidence="8">
    <name type="scientific">Setaria italica</name>
    <name type="common">Foxtail millet</name>
    <name type="synonym">Panicum italicum</name>
    <dbReference type="NCBI Taxonomy" id="4555"/>
    <lineage>
        <taxon>Eukaryota</taxon>
        <taxon>Viridiplantae</taxon>
        <taxon>Streptophyta</taxon>
        <taxon>Embryophyta</taxon>
        <taxon>Tracheophyta</taxon>
        <taxon>Spermatophyta</taxon>
        <taxon>Magnoliopsida</taxon>
        <taxon>Liliopsida</taxon>
        <taxon>Poales</taxon>
        <taxon>Poaceae</taxon>
        <taxon>PACMAD clade</taxon>
        <taxon>Panicoideae</taxon>
        <taxon>Panicodae</taxon>
        <taxon>Paniceae</taxon>
        <taxon>Cenchrinae</taxon>
        <taxon>Setaria</taxon>
    </lineage>
</organism>
<evidence type="ECO:0000313" key="10">
    <source>
        <dbReference type="Proteomes" id="UP000004995"/>
    </source>
</evidence>
<reference evidence="9" key="3">
    <citation type="submission" date="2018-08" db="UniProtKB">
        <authorList>
            <consortium name="EnsemblPlants"/>
        </authorList>
    </citation>
    <scope>IDENTIFICATION</scope>
    <source>
        <strain evidence="9">Yugu1</strain>
    </source>
</reference>
<dbReference type="EMBL" id="CM003529">
    <property type="protein sequence ID" value="RCV12437.1"/>
    <property type="molecule type" value="Genomic_DNA"/>
</dbReference>
<dbReference type="Pfam" id="PF00847">
    <property type="entry name" value="AP2"/>
    <property type="match status" value="1"/>
</dbReference>
<reference evidence="8 10" key="1">
    <citation type="journal article" date="2012" name="Nat. Biotechnol.">
        <title>Reference genome sequence of the model plant Setaria.</title>
        <authorList>
            <person name="Bennetzen J.L."/>
            <person name="Schmutz J."/>
            <person name="Wang H."/>
            <person name="Percifield R."/>
            <person name="Hawkins J."/>
            <person name="Pontaroli A.C."/>
            <person name="Estep M."/>
            <person name="Feng L."/>
            <person name="Vaughn J.N."/>
            <person name="Grimwood J."/>
            <person name="Jenkins J."/>
            <person name="Barry K."/>
            <person name="Lindquist E."/>
            <person name="Hellsten U."/>
            <person name="Deshpande S."/>
            <person name="Wang X."/>
            <person name="Wu X."/>
            <person name="Mitros T."/>
            <person name="Triplett J."/>
            <person name="Yang X."/>
            <person name="Ye C.Y."/>
            <person name="Mauro-Herrera M."/>
            <person name="Wang L."/>
            <person name="Li P."/>
            <person name="Sharma M."/>
            <person name="Sharma R."/>
            <person name="Ronald P.C."/>
            <person name="Panaud O."/>
            <person name="Kellogg E.A."/>
            <person name="Brutnell T.P."/>
            <person name="Doust A.N."/>
            <person name="Tuskan G.A."/>
            <person name="Rokhsar D."/>
            <person name="Devos K.M."/>
        </authorList>
    </citation>
    <scope>NUCLEOTIDE SEQUENCE [LARGE SCALE GENOMIC DNA]</scope>
    <source>
        <strain evidence="10">cv. Yugu1</strain>
        <strain evidence="8">Yugu1</strain>
    </source>
</reference>
<dbReference type="SUPFAM" id="SSF54171">
    <property type="entry name" value="DNA-binding domain"/>
    <property type="match status" value="1"/>
</dbReference>
<feature type="domain" description="AP2/ERF" evidence="7">
    <location>
        <begin position="122"/>
        <end position="179"/>
    </location>
</feature>
<feature type="compositionally biased region" description="Gly residues" evidence="6">
    <location>
        <begin position="258"/>
        <end position="268"/>
    </location>
</feature>
<gene>
    <name evidence="9" type="primary">LOC101781817</name>
    <name evidence="8" type="ORF">SETIT_2G269600v2</name>
</gene>
<dbReference type="KEGG" id="sita:101781817"/>
<evidence type="ECO:0000259" key="7">
    <source>
        <dbReference type="PROSITE" id="PS51032"/>
    </source>
</evidence>
<dbReference type="InterPro" id="IPR050913">
    <property type="entry name" value="AP2/ERF_ERF"/>
</dbReference>
<dbReference type="Gramene" id="KQL25262">
    <property type="protein sequence ID" value="KQL25262"/>
    <property type="gene ID" value="SETIT_030810mg"/>
</dbReference>
<name>K3ZW29_SETIT</name>
<dbReference type="CDD" id="cd00018">
    <property type="entry name" value="AP2"/>
    <property type="match status" value="1"/>
</dbReference>
<dbReference type="Proteomes" id="UP000004995">
    <property type="component" value="Unassembled WGS sequence"/>
</dbReference>
<dbReference type="OMA" id="YVVCATE"/>
<evidence type="ECO:0000256" key="5">
    <source>
        <dbReference type="ARBA" id="ARBA00023242"/>
    </source>
</evidence>
<reference evidence="8" key="2">
    <citation type="submission" date="2015-07" db="EMBL/GenBank/DDBJ databases">
        <authorList>
            <person name="Noorani M."/>
        </authorList>
    </citation>
    <scope>NUCLEOTIDE SEQUENCE</scope>
    <source>
        <strain evidence="8">Yugu1</strain>
    </source>
</reference>
<dbReference type="HOGENOM" id="CLU_042594_0_2_1"/>
<keyword evidence="10" id="KW-1185">Reference proteome</keyword>
<dbReference type="PRINTS" id="PR00367">
    <property type="entry name" value="ETHRSPELEMNT"/>
</dbReference>
<feature type="region of interest" description="Disordered" evidence="6">
    <location>
        <begin position="239"/>
        <end position="268"/>
    </location>
</feature>
<evidence type="ECO:0000313" key="9">
    <source>
        <dbReference type="EnsemblPlants" id="KQL25262"/>
    </source>
</evidence>
<comment type="subcellular location">
    <subcellularLocation>
        <location evidence="1">Nucleus</location>
    </subcellularLocation>
</comment>
<evidence type="ECO:0000313" key="8">
    <source>
        <dbReference type="EMBL" id="RCV12437.1"/>
    </source>
</evidence>
<dbReference type="GO" id="GO:0003700">
    <property type="term" value="F:DNA-binding transcription factor activity"/>
    <property type="evidence" value="ECO:0007669"/>
    <property type="project" value="InterPro"/>
</dbReference>
<protein>
    <recommendedName>
        <fullName evidence="7">AP2/ERF domain-containing protein</fullName>
    </recommendedName>
</protein>
<evidence type="ECO:0000256" key="3">
    <source>
        <dbReference type="ARBA" id="ARBA00023125"/>
    </source>
</evidence>
<evidence type="ECO:0000256" key="6">
    <source>
        <dbReference type="SAM" id="MobiDB-lite"/>
    </source>
</evidence>
<keyword evidence="4" id="KW-0804">Transcription</keyword>
<dbReference type="GeneID" id="101781817"/>
<dbReference type="FunFam" id="3.30.730.10:FF:000001">
    <property type="entry name" value="Ethylene-responsive transcription factor 2"/>
    <property type="match status" value="1"/>
</dbReference>
<dbReference type="Gene3D" id="3.30.730.10">
    <property type="entry name" value="AP2/ERF domain"/>
    <property type="match status" value="1"/>
</dbReference>
<feature type="region of interest" description="Disordered" evidence="6">
    <location>
        <begin position="180"/>
        <end position="201"/>
    </location>
</feature>
<proteinExistence type="predicted"/>
<feature type="compositionally biased region" description="Polar residues" evidence="6">
    <location>
        <begin position="183"/>
        <end position="193"/>
    </location>
</feature>
<evidence type="ECO:0000256" key="4">
    <source>
        <dbReference type="ARBA" id="ARBA00023163"/>
    </source>
</evidence>
<dbReference type="PANTHER" id="PTHR31194:SF140">
    <property type="entry name" value="ETHYLENE-RESPONSIVE TRANSCRIPTION FACTOR CRF2"/>
    <property type="match status" value="1"/>
</dbReference>
<evidence type="ECO:0000256" key="1">
    <source>
        <dbReference type="ARBA" id="ARBA00004123"/>
    </source>
</evidence>
<dbReference type="OrthoDB" id="691760at2759"/>
<dbReference type="AlphaFoldDB" id="K3ZW29"/>
<dbReference type="PANTHER" id="PTHR31194">
    <property type="entry name" value="SHN SHINE , DNA BINDING / TRANSCRIPTION FACTOR"/>
    <property type="match status" value="1"/>
</dbReference>
<dbReference type="InterPro" id="IPR001471">
    <property type="entry name" value="AP2/ERF_dom"/>
</dbReference>
<keyword evidence="3" id="KW-0238">DNA-binding</keyword>
<dbReference type="eggNOG" id="ENOG502RZR5">
    <property type="taxonomic scope" value="Eukaryota"/>
</dbReference>
<dbReference type="RefSeq" id="XP_004957315.1">
    <property type="nucleotide sequence ID" value="XM_004957258.2"/>
</dbReference>
<dbReference type="SMART" id="SM00380">
    <property type="entry name" value="AP2"/>
    <property type="match status" value="1"/>
</dbReference>
<keyword evidence="2" id="KW-0805">Transcription regulation</keyword>
<sequence>MGVGVVVTGEEVDERRAWFIQVQAGAARPGGMHGDRGLVAPWWGEEEQEERVAAVGGGFVGHCYSAARAEYDAAAVAAALTYVVCATEPPPPTTRGGGVAASALPPAPWQGRRHGGGGAQQHYRGVRRRPWGKWAAEIRDPAKAARVWLGTYATPEEAARAYDAAARRFKGAKAKLNFPATAAPSQRPQQQATAAHLPIISPSPPSSPTFAAAATVVEFPGLWQYAHILQSSDAGHVRAVASGLPPPPPVGSGHGRDGIGGGSVGDRR</sequence>
<dbReference type="GO" id="GO:0005634">
    <property type="term" value="C:nucleus"/>
    <property type="evidence" value="ECO:0007669"/>
    <property type="project" value="UniProtKB-SubCell"/>
</dbReference>
<dbReference type="InterPro" id="IPR036955">
    <property type="entry name" value="AP2/ERF_dom_sf"/>
</dbReference>
<dbReference type="GO" id="GO:0003677">
    <property type="term" value="F:DNA binding"/>
    <property type="evidence" value="ECO:0007669"/>
    <property type="project" value="UniProtKB-KW"/>
</dbReference>
<evidence type="ECO:0000256" key="2">
    <source>
        <dbReference type="ARBA" id="ARBA00023015"/>
    </source>
</evidence>
<dbReference type="PROSITE" id="PS51032">
    <property type="entry name" value="AP2_ERF"/>
    <property type="match status" value="1"/>
</dbReference>
<keyword evidence="5" id="KW-0539">Nucleus</keyword>
<accession>K3ZW29</accession>
<dbReference type="EMBL" id="AGNK02001191">
    <property type="status" value="NOT_ANNOTATED_CDS"/>
    <property type="molecule type" value="Genomic_DNA"/>
</dbReference>
<dbReference type="EnsemblPlants" id="KQL25262">
    <property type="protein sequence ID" value="KQL25262"/>
    <property type="gene ID" value="SETIT_030810mg"/>
</dbReference>
<dbReference type="InterPro" id="IPR016177">
    <property type="entry name" value="DNA-bd_dom_sf"/>
</dbReference>
<dbReference type="STRING" id="4555.K3ZW29"/>